<dbReference type="EMBL" id="WMBF01000504">
    <property type="protein sequence ID" value="MBW5425402.1"/>
    <property type="molecule type" value="Genomic_DNA"/>
</dbReference>
<feature type="region of interest" description="Disordered" evidence="1">
    <location>
        <begin position="253"/>
        <end position="301"/>
    </location>
</feature>
<evidence type="ECO:0000256" key="3">
    <source>
        <dbReference type="SAM" id="SignalP"/>
    </source>
</evidence>
<evidence type="ECO:0008006" key="6">
    <source>
        <dbReference type="Google" id="ProtNLM"/>
    </source>
</evidence>
<organism evidence="4 5">
    <name type="scientific">Streptomyces anatolicus</name>
    <dbReference type="NCBI Taxonomy" id="2675858"/>
    <lineage>
        <taxon>Bacteria</taxon>
        <taxon>Bacillati</taxon>
        <taxon>Actinomycetota</taxon>
        <taxon>Actinomycetes</taxon>
        <taxon>Kitasatosporales</taxon>
        <taxon>Streptomycetaceae</taxon>
        <taxon>Streptomyces</taxon>
    </lineage>
</organism>
<evidence type="ECO:0000256" key="1">
    <source>
        <dbReference type="SAM" id="MobiDB-lite"/>
    </source>
</evidence>
<accession>A0ABS6YVD4</accession>
<evidence type="ECO:0000256" key="2">
    <source>
        <dbReference type="SAM" id="Phobius"/>
    </source>
</evidence>
<dbReference type="InterPro" id="IPR006311">
    <property type="entry name" value="TAT_signal"/>
</dbReference>
<feature type="signal peptide" evidence="3">
    <location>
        <begin position="1"/>
        <end position="27"/>
    </location>
</feature>
<protein>
    <recommendedName>
        <fullName evidence="6">Gram-positive cocci surface proteins LPxTG domain-containing protein</fullName>
    </recommendedName>
</protein>
<reference evidence="4 5" key="1">
    <citation type="submission" date="2019-11" db="EMBL/GenBank/DDBJ databases">
        <authorList>
            <person name="Ay H."/>
        </authorList>
    </citation>
    <scope>NUCLEOTIDE SEQUENCE [LARGE SCALE GENOMIC DNA]</scope>
    <source>
        <strain evidence="4 5">BG9H</strain>
    </source>
</reference>
<feature type="region of interest" description="Disordered" evidence="1">
    <location>
        <begin position="29"/>
        <end position="122"/>
    </location>
</feature>
<feature type="compositionally biased region" description="Basic and acidic residues" evidence="1">
    <location>
        <begin position="46"/>
        <end position="104"/>
    </location>
</feature>
<evidence type="ECO:0000313" key="5">
    <source>
        <dbReference type="Proteomes" id="UP001197114"/>
    </source>
</evidence>
<name>A0ABS6YVD4_9ACTN</name>
<keyword evidence="2" id="KW-0472">Membrane</keyword>
<keyword evidence="2" id="KW-0812">Transmembrane</keyword>
<dbReference type="Proteomes" id="UP001197114">
    <property type="component" value="Unassembled WGS sequence"/>
</dbReference>
<sequence>MRATRRTFRTAAIATGAIAALAVPATAAFASDAPSPSQGQVTTDDQGTKDQATKDQTKPDDTKTDDTKTDDSTKTDENKKPDDTKKDEEKKEEKKDDAEKDTDTTPKPGSWESKGTTDLGNGWSAKVQVNVSARTAKATLTLNGAAKGSLTAYEKAARTTVDGNTFTLTPDGTISMKAKPVPPKPVHDKRVHKATVKLADGSVAKIYKLGPHHYQADIFAHGSRLDTLDANGKAAYGQNNGLHVVLNPDGTIKSWVEGKNHHDKNHHNNGTKPQPVKPQPKNGSHQVVPKGGVKAGAEGVTAGSSEDAPLIAAGSGMAALGAGGLGFALYRRRQNG</sequence>
<keyword evidence="5" id="KW-1185">Reference proteome</keyword>
<gene>
    <name evidence="4" type="ORF">GKQ77_28225</name>
</gene>
<evidence type="ECO:0000313" key="4">
    <source>
        <dbReference type="EMBL" id="MBW5425402.1"/>
    </source>
</evidence>
<feature type="transmembrane region" description="Helical" evidence="2">
    <location>
        <begin position="310"/>
        <end position="330"/>
    </location>
</feature>
<keyword evidence="2" id="KW-1133">Transmembrane helix</keyword>
<proteinExistence type="predicted"/>
<dbReference type="RefSeq" id="WP_219691790.1">
    <property type="nucleotide sequence ID" value="NZ_WMBF01000504.1"/>
</dbReference>
<comment type="caution">
    <text evidence="4">The sequence shown here is derived from an EMBL/GenBank/DDBJ whole genome shotgun (WGS) entry which is preliminary data.</text>
</comment>
<keyword evidence="3" id="KW-0732">Signal</keyword>
<dbReference type="PROSITE" id="PS51318">
    <property type="entry name" value="TAT"/>
    <property type="match status" value="1"/>
</dbReference>
<feature type="chain" id="PRO_5046622570" description="Gram-positive cocci surface proteins LPxTG domain-containing protein" evidence="3">
    <location>
        <begin position="28"/>
        <end position="336"/>
    </location>
</feature>